<keyword evidence="2" id="KW-1185">Reference proteome</keyword>
<dbReference type="EMBL" id="JAMZIH010007635">
    <property type="protein sequence ID" value="KAJ1672921.1"/>
    <property type="molecule type" value="Genomic_DNA"/>
</dbReference>
<proteinExistence type="predicted"/>
<evidence type="ECO:0000313" key="1">
    <source>
        <dbReference type="EMBL" id="KAJ1672921.1"/>
    </source>
</evidence>
<organism evidence="1 2">
    <name type="scientific">Spiromyces aspiralis</name>
    <dbReference type="NCBI Taxonomy" id="68401"/>
    <lineage>
        <taxon>Eukaryota</taxon>
        <taxon>Fungi</taxon>
        <taxon>Fungi incertae sedis</taxon>
        <taxon>Zoopagomycota</taxon>
        <taxon>Kickxellomycotina</taxon>
        <taxon>Kickxellomycetes</taxon>
        <taxon>Kickxellales</taxon>
        <taxon>Kickxellaceae</taxon>
        <taxon>Spiromyces</taxon>
    </lineage>
</organism>
<dbReference type="Proteomes" id="UP001145114">
    <property type="component" value="Unassembled WGS sequence"/>
</dbReference>
<name>A0ACC1H9J1_9FUNG</name>
<evidence type="ECO:0000313" key="2">
    <source>
        <dbReference type="Proteomes" id="UP001145114"/>
    </source>
</evidence>
<feature type="non-terminal residue" evidence="1">
    <location>
        <position position="160"/>
    </location>
</feature>
<comment type="caution">
    <text evidence="1">The sequence shown here is derived from an EMBL/GenBank/DDBJ whole genome shotgun (WGS) entry which is preliminary data.</text>
</comment>
<gene>
    <name evidence="1" type="ORF">EV182_006230</name>
</gene>
<accession>A0ACC1H9J1</accession>
<reference evidence="1" key="1">
    <citation type="submission" date="2022-06" db="EMBL/GenBank/DDBJ databases">
        <title>Phylogenomic reconstructions and comparative analyses of Kickxellomycotina fungi.</title>
        <authorList>
            <person name="Reynolds N.K."/>
            <person name="Stajich J.E."/>
            <person name="Barry K."/>
            <person name="Grigoriev I.V."/>
            <person name="Crous P."/>
            <person name="Smith M.E."/>
        </authorList>
    </citation>
    <scope>NUCLEOTIDE SEQUENCE</scope>
    <source>
        <strain evidence="1">RSA 2271</strain>
    </source>
</reference>
<protein>
    <submittedName>
        <fullName evidence="1">Uncharacterized protein</fullName>
    </submittedName>
</protein>
<sequence>MKWISDLLKADSVSDDRVSDVDEADLLCTAFINDALVRLVSNYGVKIVPALLMFLDCAAEQVIATHSEKNSHSKGNSDDDGAQQIYKVVADRFKQTTRGLRRYLQDRTGHTSASLWHVPQVAECIRTRQLAPEVPLAHLVRTSNLYDVLASPELRSAAQE</sequence>